<dbReference type="EMBL" id="CP049742">
    <property type="protein sequence ID" value="QPC46489.1"/>
    <property type="molecule type" value="Genomic_DNA"/>
</dbReference>
<name>A0A7S8HF31_9BACI</name>
<evidence type="ECO:0000256" key="1">
    <source>
        <dbReference type="SAM" id="Phobius"/>
    </source>
</evidence>
<dbReference type="RefSeq" id="WP_239674011.1">
    <property type="nucleotide sequence ID" value="NZ_CP049742.1"/>
</dbReference>
<protein>
    <submittedName>
        <fullName evidence="2">Uncharacterized protein</fullName>
    </submittedName>
</protein>
<reference evidence="2 3" key="1">
    <citation type="submission" date="2019-07" db="EMBL/GenBank/DDBJ databases">
        <title>Genome sequence of 2 isolates from Red Sea Mangroves.</title>
        <authorList>
            <person name="Sefrji F."/>
            <person name="Michoud G."/>
            <person name="Merlino G."/>
            <person name="Daffonchio D."/>
        </authorList>
    </citation>
    <scope>NUCLEOTIDE SEQUENCE [LARGE SCALE GENOMIC DNA]</scope>
    <source>
        <strain evidence="2 3">R1DC41</strain>
    </source>
</reference>
<dbReference type="KEGG" id="mcui:G8O30_05670"/>
<feature type="transmembrane region" description="Helical" evidence="1">
    <location>
        <begin position="132"/>
        <end position="156"/>
    </location>
</feature>
<feature type="transmembrane region" description="Helical" evidence="1">
    <location>
        <begin position="12"/>
        <end position="32"/>
    </location>
</feature>
<gene>
    <name evidence="2" type="ORF">G8O30_05670</name>
</gene>
<keyword evidence="3" id="KW-1185">Reference proteome</keyword>
<evidence type="ECO:0000313" key="3">
    <source>
        <dbReference type="Proteomes" id="UP000593626"/>
    </source>
</evidence>
<proteinExistence type="predicted"/>
<feature type="transmembrane region" description="Helical" evidence="1">
    <location>
        <begin position="78"/>
        <end position="96"/>
    </location>
</feature>
<dbReference type="Proteomes" id="UP000593626">
    <property type="component" value="Chromosome"/>
</dbReference>
<keyword evidence="1" id="KW-0472">Membrane</keyword>
<keyword evidence="1" id="KW-0812">Transmembrane</keyword>
<dbReference type="AlphaFoldDB" id="A0A7S8HF31"/>
<organism evidence="2 3">
    <name type="scientific">Mangrovibacillus cuniculi</name>
    <dbReference type="NCBI Taxonomy" id="2593652"/>
    <lineage>
        <taxon>Bacteria</taxon>
        <taxon>Bacillati</taxon>
        <taxon>Bacillota</taxon>
        <taxon>Bacilli</taxon>
        <taxon>Bacillales</taxon>
        <taxon>Bacillaceae</taxon>
        <taxon>Mangrovibacillus</taxon>
    </lineage>
</organism>
<accession>A0A7S8HF31</accession>
<evidence type="ECO:0000313" key="2">
    <source>
        <dbReference type="EMBL" id="QPC46489.1"/>
    </source>
</evidence>
<feature type="transmembrane region" description="Helical" evidence="1">
    <location>
        <begin position="102"/>
        <end position="120"/>
    </location>
</feature>
<sequence>MSYKLKHVSKRDARYILYALLCLPWLLLPFIGKNTFKTYGPAAIFMAHLIRIESEIAEKRNWWKIKPVIRPFNRSESPLIWGIFFIGSLVVLKWFYGRFWLYLGANLVLNALFSYPFYYIMRKLGIAKFVRLSRAGMMFLFLLKSIIMYGYHWYFIDSSKKSTQTK</sequence>
<keyword evidence="1" id="KW-1133">Transmembrane helix</keyword>